<feature type="domain" description="Tyr recombinase" evidence="4">
    <location>
        <begin position="225"/>
        <end position="402"/>
    </location>
</feature>
<keyword evidence="2" id="KW-0238">DNA-binding</keyword>
<comment type="similarity">
    <text evidence="1">Belongs to the 'phage' integrase family.</text>
</comment>
<dbReference type="EMBL" id="LGIA01000181">
    <property type="protein sequence ID" value="KOH43638.1"/>
    <property type="molecule type" value="Genomic_DNA"/>
</dbReference>
<dbReference type="Gene3D" id="1.10.443.10">
    <property type="entry name" value="Intergrase catalytic core"/>
    <property type="match status" value="1"/>
</dbReference>
<dbReference type="InterPro" id="IPR011010">
    <property type="entry name" value="DNA_brk_join_enz"/>
</dbReference>
<evidence type="ECO:0000256" key="1">
    <source>
        <dbReference type="ARBA" id="ARBA00008857"/>
    </source>
</evidence>
<dbReference type="GO" id="GO:0006310">
    <property type="term" value="P:DNA recombination"/>
    <property type="evidence" value="ECO:0007669"/>
    <property type="project" value="UniProtKB-KW"/>
</dbReference>
<dbReference type="Pfam" id="PF17293">
    <property type="entry name" value="Arm-DNA-bind_5"/>
    <property type="match status" value="1"/>
</dbReference>
<gene>
    <name evidence="5" type="ORF">NC99_35580</name>
</gene>
<organism evidence="5 6">
    <name type="scientific">Sunxiuqinia dokdonensis</name>
    <dbReference type="NCBI Taxonomy" id="1409788"/>
    <lineage>
        <taxon>Bacteria</taxon>
        <taxon>Pseudomonadati</taxon>
        <taxon>Bacteroidota</taxon>
        <taxon>Bacteroidia</taxon>
        <taxon>Marinilabiliales</taxon>
        <taxon>Prolixibacteraceae</taxon>
        <taxon>Sunxiuqinia</taxon>
    </lineage>
</organism>
<dbReference type="SUPFAM" id="SSF56349">
    <property type="entry name" value="DNA breaking-rejoining enzymes"/>
    <property type="match status" value="1"/>
</dbReference>
<evidence type="ECO:0000313" key="5">
    <source>
        <dbReference type="EMBL" id="KOH43638.1"/>
    </source>
</evidence>
<evidence type="ECO:0000259" key="4">
    <source>
        <dbReference type="PROSITE" id="PS51898"/>
    </source>
</evidence>
<keyword evidence="3" id="KW-0233">DNA recombination</keyword>
<dbReference type="RefSeq" id="WP_053186115.1">
    <property type="nucleotide sequence ID" value="NZ_LGIA01000181.1"/>
</dbReference>
<evidence type="ECO:0000256" key="3">
    <source>
        <dbReference type="ARBA" id="ARBA00023172"/>
    </source>
</evidence>
<dbReference type="InterPro" id="IPR025269">
    <property type="entry name" value="SAM-like_dom"/>
</dbReference>
<reference evidence="6" key="1">
    <citation type="submission" date="2015-07" db="EMBL/GenBank/DDBJ databases">
        <title>Genome sequencing of Sunxiuqinia dokdonensis strain SK.</title>
        <authorList>
            <person name="Ahn S."/>
            <person name="Kim B.-C."/>
        </authorList>
    </citation>
    <scope>NUCLEOTIDE SEQUENCE [LARGE SCALE GENOMIC DNA]</scope>
    <source>
        <strain evidence="6">SK</strain>
    </source>
</reference>
<dbReference type="InterPro" id="IPR050090">
    <property type="entry name" value="Tyrosine_recombinase_XerCD"/>
</dbReference>
<accession>A0A0L8V5M8</accession>
<name>A0A0L8V5M8_9BACT</name>
<sequence length="413" mass="48087">MKRKTLTATFGVHFVIRKEKAKDGKAPVFARVTVNNQRCEVSIKKSVPIRDWDSRKGKVKSLTDEYKNLNSFLEQIRTILVEHYQDLIVENEEVTPAAVKSRFLGLEESKYSLLELFDYHDSHNQKILKWGTLKNYRTTKNYIERFLKSHSNRKDIPLNRLNYQFICDFENFLRNYQPLDHHAPLSNNGVMKHLERLRKLANLAVRMEWIKKNPFAAYRLKFKRVHRDCLTEKELELIENQDLKIERLRYVRDLFVFSCYTGISYGDVMRLAPSNVQQGIDGGLWIFTKREKTDNPVPIPLLPEAEKMIEAYRQHPKAVSRGTLFPLISNQNLNAYLKEIADLCGISKNLTFHLARHTFATTVTLNNGVPIESVSKMLGHSKLSTTQIYAKVVEVKLSQDMKGLKEKFAIKKK</sequence>
<dbReference type="AlphaFoldDB" id="A0A0L8V5M8"/>
<dbReference type="Gene3D" id="1.10.150.130">
    <property type="match status" value="1"/>
</dbReference>
<dbReference type="InterPro" id="IPR035386">
    <property type="entry name" value="Arm-DNA-bind_5"/>
</dbReference>
<dbReference type="InterPro" id="IPR010998">
    <property type="entry name" value="Integrase_recombinase_N"/>
</dbReference>
<protein>
    <submittedName>
        <fullName evidence="5">Integrase</fullName>
    </submittedName>
</protein>
<dbReference type="GO" id="GO:0003677">
    <property type="term" value="F:DNA binding"/>
    <property type="evidence" value="ECO:0007669"/>
    <property type="project" value="UniProtKB-KW"/>
</dbReference>
<dbReference type="OrthoDB" id="1493636at2"/>
<dbReference type="PANTHER" id="PTHR30349:SF64">
    <property type="entry name" value="PROPHAGE INTEGRASE INTD-RELATED"/>
    <property type="match status" value="1"/>
</dbReference>
<dbReference type="Proteomes" id="UP000036958">
    <property type="component" value="Unassembled WGS sequence"/>
</dbReference>
<proteinExistence type="inferred from homology"/>
<dbReference type="InterPro" id="IPR013762">
    <property type="entry name" value="Integrase-like_cat_sf"/>
</dbReference>
<dbReference type="Pfam" id="PF00589">
    <property type="entry name" value="Phage_integrase"/>
    <property type="match status" value="1"/>
</dbReference>
<dbReference type="STRING" id="1409788.NC99_35580"/>
<comment type="caution">
    <text evidence="5">The sequence shown here is derived from an EMBL/GenBank/DDBJ whole genome shotgun (WGS) entry which is preliminary data.</text>
</comment>
<evidence type="ECO:0000256" key="2">
    <source>
        <dbReference type="ARBA" id="ARBA00023125"/>
    </source>
</evidence>
<dbReference type="CDD" id="cd01185">
    <property type="entry name" value="INTN1_C_like"/>
    <property type="match status" value="1"/>
</dbReference>
<dbReference type="GO" id="GO:0015074">
    <property type="term" value="P:DNA integration"/>
    <property type="evidence" value="ECO:0007669"/>
    <property type="project" value="InterPro"/>
</dbReference>
<evidence type="ECO:0000313" key="6">
    <source>
        <dbReference type="Proteomes" id="UP000036958"/>
    </source>
</evidence>
<dbReference type="Pfam" id="PF13102">
    <property type="entry name" value="Phage_int_SAM_5"/>
    <property type="match status" value="1"/>
</dbReference>
<dbReference type="PANTHER" id="PTHR30349">
    <property type="entry name" value="PHAGE INTEGRASE-RELATED"/>
    <property type="match status" value="1"/>
</dbReference>
<keyword evidence="6" id="KW-1185">Reference proteome</keyword>
<dbReference type="PROSITE" id="PS51898">
    <property type="entry name" value="TYR_RECOMBINASE"/>
    <property type="match status" value="1"/>
</dbReference>
<dbReference type="InterPro" id="IPR002104">
    <property type="entry name" value="Integrase_catalytic"/>
</dbReference>